<keyword evidence="2" id="KW-1185">Reference proteome</keyword>
<protein>
    <submittedName>
        <fullName evidence="1">Uncharacterized protein</fullName>
    </submittedName>
</protein>
<gene>
    <name evidence="1" type="ORF">GDO81_000102</name>
</gene>
<dbReference type="AlphaFoldDB" id="A0AAV7D1F4"/>
<reference evidence="1" key="1">
    <citation type="thesis" date="2020" institute="ProQuest LLC" country="789 East Eisenhower Parkway, Ann Arbor, MI, USA">
        <title>Comparative Genomics and Chromosome Evolution.</title>
        <authorList>
            <person name="Mudd A.B."/>
        </authorList>
    </citation>
    <scope>NUCLEOTIDE SEQUENCE</scope>
    <source>
        <strain evidence="1">237g6f4</strain>
        <tissue evidence="1">Blood</tissue>
    </source>
</reference>
<organism evidence="1 2">
    <name type="scientific">Engystomops pustulosus</name>
    <name type="common">Tungara frog</name>
    <name type="synonym">Physalaemus pustulosus</name>
    <dbReference type="NCBI Taxonomy" id="76066"/>
    <lineage>
        <taxon>Eukaryota</taxon>
        <taxon>Metazoa</taxon>
        <taxon>Chordata</taxon>
        <taxon>Craniata</taxon>
        <taxon>Vertebrata</taxon>
        <taxon>Euteleostomi</taxon>
        <taxon>Amphibia</taxon>
        <taxon>Batrachia</taxon>
        <taxon>Anura</taxon>
        <taxon>Neobatrachia</taxon>
        <taxon>Hyloidea</taxon>
        <taxon>Leptodactylidae</taxon>
        <taxon>Leiuperinae</taxon>
        <taxon>Engystomops</taxon>
    </lineage>
</organism>
<name>A0AAV7D1F4_ENGPU</name>
<comment type="caution">
    <text evidence="1">The sequence shown here is derived from an EMBL/GenBank/DDBJ whole genome shotgun (WGS) entry which is preliminary data.</text>
</comment>
<accession>A0AAV7D1F4</accession>
<proteinExistence type="predicted"/>
<evidence type="ECO:0000313" key="2">
    <source>
        <dbReference type="Proteomes" id="UP000824782"/>
    </source>
</evidence>
<evidence type="ECO:0000313" key="1">
    <source>
        <dbReference type="EMBL" id="KAG8591238.1"/>
    </source>
</evidence>
<dbReference type="EMBL" id="WNYA01000001">
    <property type="protein sequence ID" value="KAG8591238.1"/>
    <property type="molecule type" value="Genomic_DNA"/>
</dbReference>
<sequence>MTCIKSCKTRLVHDRTIQDSHSCSCFTVLNTAGFTHPTFLHWCKHDCSYSLTGNRGLINGEEPKTQDSPQNKVILYIPQRIEAVKKKKILQRITDAMCEPGSCVICFFFIKDMKGLTKNNKTCIAMVIS</sequence>
<dbReference type="Proteomes" id="UP000824782">
    <property type="component" value="Unassembled WGS sequence"/>
</dbReference>